<dbReference type="RefSeq" id="XP_075103598.1">
    <property type="nucleotide sequence ID" value="XM_075247497.1"/>
</dbReference>
<accession>A0AC58U277</accession>
<protein>
    <submittedName>
        <fullName evidence="2">Uncharacterized protein LOC142178167</fullName>
    </submittedName>
</protein>
<proteinExistence type="predicted"/>
<keyword evidence="1" id="KW-1185">Reference proteome</keyword>
<reference evidence="1" key="1">
    <citation type="journal article" date="2014" name="Nat. Commun.">
        <title>The tobacco genome sequence and its comparison with those of tomato and potato.</title>
        <authorList>
            <person name="Sierro N."/>
            <person name="Battey J.N."/>
            <person name="Ouadi S."/>
            <person name="Bakaher N."/>
            <person name="Bovet L."/>
            <person name="Willig A."/>
            <person name="Goepfert S."/>
            <person name="Peitsch M.C."/>
            <person name="Ivanov N.V."/>
        </authorList>
    </citation>
    <scope>NUCLEOTIDE SEQUENCE [LARGE SCALE GENOMIC DNA]</scope>
</reference>
<sequence>MQSVKKSYADKKVRDVAFMEGERVLLKVLPEKGVMGFGKKGKLSPQYNCPIEVLERVGEVVYRLALPPRFLGVHLVFHVSMIPKYYKDLSHVLDFRSVQLDKYLTYVEEPVDILDM</sequence>
<organism evidence="1 2">
    <name type="scientific">Nicotiana tabacum</name>
    <name type="common">Common tobacco</name>
    <dbReference type="NCBI Taxonomy" id="4097"/>
    <lineage>
        <taxon>Eukaryota</taxon>
        <taxon>Viridiplantae</taxon>
        <taxon>Streptophyta</taxon>
        <taxon>Embryophyta</taxon>
        <taxon>Tracheophyta</taxon>
        <taxon>Spermatophyta</taxon>
        <taxon>Magnoliopsida</taxon>
        <taxon>eudicotyledons</taxon>
        <taxon>Gunneridae</taxon>
        <taxon>Pentapetalae</taxon>
        <taxon>asterids</taxon>
        <taxon>lamiids</taxon>
        <taxon>Solanales</taxon>
        <taxon>Solanaceae</taxon>
        <taxon>Nicotianoideae</taxon>
        <taxon>Nicotianeae</taxon>
        <taxon>Nicotiana</taxon>
    </lineage>
</organism>
<reference evidence="2" key="2">
    <citation type="submission" date="2025-08" db="UniProtKB">
        <authorList>
            <consortium name="RefSeq"/>
        </authorList>
    </citation>
    <scope>IDENTIFICATION</scope>
    <source>
        <tissue evidence="2">Leaf</tissue>
    </source>
</reference>
<name>A0AC58U277_TOBAC</name>
<dbReference type="Proteomes" id="UP000790787">
    <property type="component" value="Chromosome 24"/>
</dbReference>
<gene>
    <name evidence="2" type="primary">LOC142178167</name>
</gene>
<evidence type="ECO:0000313" key="1">
    <source>
        <dbReference type="Proteomes" id="UP000790787"/>
    </source>
</evidence>
<evidence type="ECO:0000313" key="2">
    <source>
        <dbReference type="RefSeq" id="XP_075103598.1"/>
    </source>
</evidence>